<proteinExistence type="predicted"/>
<dbReference type="GO" id="GO:0006313">
    <property type="term" value="P:DNA transposition"/>
    <property type="evidence" value="ECO:0007669"/>
    <property type="project" value="InterPro"/>
</dbReference>
<dbReference type="RefSeq" id="WP_127710101.1">
    <property type="nucleotide sequence ID" value="NZ_SACO01000010.1"/>
</dbReference>
<dbReference type="PANTHER" id="PTHR30007:SF0">
    <property type="entry name" value="TRANSPOSASE"/>
    <property type="match status" value="1"/>
</dbReference>
<evidence type="ECO:0000313" key="4">
    <source>
        <dbReference type="Proteomes" id="UP000282837"/>
    </source>
</evidence>
<dbReference type="OrthoDB" id="9798237at2"/>
<dbReference type="GO" id="GO:0003677">
    <property type="term" value="F:DNA binding"/>
    <property type="evidence" value="ECO:0007669"/>
    <property type="project" value="InterPro"/>
</dbReference>
<sequence length="276" mass="31157">MWTPATRAQHTRVSKRYQTDLSDAEWALIAAFVPEARTTGRRRQWPMREIVNAIFYVLRGGIAWRLLPKDFPPWQTVYRWFARFRDECLFEQINHALVALDRERAGRDASPSAAIIDSQSVKTTESGGPRGYDAGKKIKGRKRHALVDTDGRPLLVEPHTADVQDRDGGGALLQVSRGLFPFIEKVWADGGYNHHRVTEATSITVEIVSKIAGQSGFVVLPRRWVVERFFAWINRNRRLAKDVEATLKSAAAFLYAAAAMLILRRLARCSATARSA</sequence>
<dbReference type="EMBL" id="SACO01000010">
    <property type="protein sequence ID" value="RVU04041.1"/>
    <property type="molecule type" value="Genomic_DNA"/>
</dbReference>
<gene>
    <name evidence="3" type="ORF">EOE18_12725</name>
</gene>
<feature type="domain" description="Transposase IS4-like" evidence="1">
    <location>
        <begin position="110"/>
        <end position="260"/>
    </location>
</feature>
<dbReference type="Proteomes" id="UP000282837">
    <property type="component" value="Unassembled WGS sequence"/>
</dbReference>
<dbReference type="GO" id="GO:0004803">
    <property type="term" value="F:transposase activity"/>
    <property type="evidence" value="ECO:0007669"/>
    <property type="project" value="InterPro"/>
</dbReference>
<organism evidence="3 4">
    <name type="scientific">Novosphingobium umbonatum</name>
    <dbReference type="NCBI Taxonomy" id="1908524"/>
    <lineage>
        <taxon>Bacteria</taxon>
        <taxon>Pseudomonadati</taxon>
        <taxon>Pseudomonadota</taxon>
        <taxon>Alphaproteobacteria</taxon>
        <taxon>Sphingomonadales</taxon>
        <taxon>Sphingomonadaceae</taxon>
        <taxon>Novosphingobium</taxon>
    </lineage>
</organism>
<evidence type="ECO:0000313" key="3">
    <source>
        <dbReference type="EMBL" id="RVU04041.1"/>
    </source>
</evidence>
<dbReference type="PANTHER" id="PTHR30007">
    <property type="entry name" value="PHP DOMAIN PROTEIN"/>
    <property type="match status" value="1"/>
</dbReference>
<dbReference type="Pfam" id="PF01609">
    <property type="entry name" value="DDE_Tnp_1"/>
    <property type="match status" value="1"/>
</dbReference>
<name>A0A3S3TLW3_9SPHN</name>
<evidence type="ECO:0000259" key="1">
    <source>
        <dbReference type="Pfam" id="PF01609"/>
    </source>
</evidence>
<keyword evidence="4" id="KW-1185">Reference proteome</keyword>
<comment type="caution">
    <text evidence="3">The sequence shown here is derived from an EMBL/GenBank/DDBJ whole genome shotgun (WGS) entry which is preliminary data.</text>
</comment>
<dbReference type="InterPro" id="IPR002559">
    <property type="entry name" value="Transposase_11"/>
</dbReference>
<feature type="domain" description="Insertion element IS402-like" evidence="2">
    <location>
        <begin position="21"/>
        <end position="93"/>
    </location>
</feature>
<dbReference type="AlphaFoldDB" id="A0A3S3TLW3"/>
<dbReference type="NCBIfam" id="NF033580">
    <property type="entry name" value="transpos_IS5_3"/>
    <property type="match status" value="1"/>
</dbReference>
<protein>
    <submittedName>
        <fullName evidence="3">IS5 family transposase</fullName>
    </submittedName>
</protein>
<dbReference type="InterPro" id="IPR025161">
    <property type="entry name" value="IS402-like_dom"/>
</dbReference>
<evidence type="ECO:0000259" key="2">
    <source>
        <dbReference type="Pfam" id="PF13340"/>
    </source>
</evidence>
<accession>A0A3S3TLW3</accession>
<dbReference type="Pfam" id="PF13340">
    <property type="entry name" value="DUF4096"/>
    <property type="match status" value="1"/>
</dbReference>
<reference evidence="3 4" key="1">
    <citation type="submission" date="2019-01" db="EMBL/GenBank/DDBJ databases">
        <authorList>
            <person name="Chen W.-M."/>
        </authorList>
    </citation>
    <scope>NUCLEOTIDE SEQUENCE [LARGE SCALE GENOMIC DNA]</scope>
    <source>
        <strain evidence="3 4">FSY-9</strain>
    </source>
</reference>